<name>A0A1B2F4R8_PSEPU</name>
<dbReference type="PROSITE" id="PS50206">
    <property type="entry name" value="RHODANESE_3"/>
    <property type="match status" value="1"/>
</dbReference>
<dbReference type="InterPro" id="IPR009003">
    <property type="entry name" value="Peptidase_S1_PA"/>
</dbReference>
<dbReference type="AlphaFoldDB" id="A0A1B2F4R8"/>
<dbReference type="PANTHER" id="PTHR11102">
    <property type="entry name" value="SEL-1-LIKE PROTEIN"/>
    <property type="match status" value="1"/>
</dbReference>
<dbReference type="SUPFAM" id="SSF81901">
    <property type="entry name" value="HCP-like"/>
    <property type="match status" value="2"/>
</dbReference>
<dbReference type="Gene3D" id="2.40.10.10">
    <property type="entry name" value="Trypsin-like serine proteases"/>
    <property type="match status" value="2"/>
</dbReference>
<dbReference type="EMBL" id="CP016634">
    <property type="protein sequence ID" value="ANY87262.1"/>
    <property type="molecule type" value="Genomic_DNA"/>
</dbReference>
<gene>
    <name evidence="3" type="ORF">IEC33019_1699</name>
</gene>
<dbReference type="InterPro" id="IPR001763">
    <property type="entry name" value="Rhodanese-like_dom"/>
</dbReference>
<evidence type="ECO:0000259" key="2">
    <source>
        <dbReference type="PROSITE" id="PS50240"/>
    </source>
</evidence>
<feature type="domain" description="Rhodanese" evidence="1">
    <location>
        <begin position="1053"/>
        <end position="1104"/>
    </location>
</feature>
<dbReference type="Gene3D" id="1.25.40.10">
    <property type="entry name" value="Tetratricopeptide repeat domain"/>
    <property type="match status" value="2"/>
</dbReference>
<dbReference type="Pfam" id="PF08238">
    <property type="entry name" value="Sel1"/>
    <property type="match status" value="6"/>
</dbReference>
<dbReference type="InterPro" id="IPR036873">
    <property type="entry name" value="Rhodanese-like_dom_sf"/>
</dbReference>
<dbReference type="Pfam" id="PF13365">
    <property type="entry name" value="Trypsin_2"/>
    <property type="match status" value="1"/>
</dbReference>
<reference evidence="3" key="1">
    <citation type="submission" date="2016-07" db="EMBL/GenBank/DDBJ databases">
        <title>New class B carbapenemase carried by novel plasmid in Pseudomonas putida enviromental strain in eastern Amazonia.</title>
        <authorList>
            <person name="Souza C.O."/>
            <person name="Lima K.V."/>
            <person name="Brasiliense D.M."/>
            <person name="Perez-Chaparro P.J."/>
            <person name="Mamizuka E.M."/>
            <person name="Lima M.O."/>
            <person name="Lima L.N."/>
            <person name="McCulloch J.A."/>
        </authorList>
    </citation>
    <scope>NUCLEOTIDE SEQUENCE [LARGE SCALE GENOMIC DNA]</scope>
    <source>
        <strain evidence="3">IEC33019</strain>
    </source>
</reference>
<dbReference type="PROSITE" id="PS50240">
    <property type="entry name" value="TRYPSIN_DOM"/>
    <property type="match status" value="1"/>
</dbReference>
<accession>A0A1B2F4R8</accession>
<organism evidence="3">
    <name type="scientific">Pseudomonas putida</name>
    <name type="common">Arthrobacter siderocapsulatus</name>
    <dbReference type="NCBI Taxonomy" id="303"/>
    <lineage>
        <taxon>Bacteria</taxon>
        <taxon>Pseudomonadati</taxon>
        <taxon>Pseudomonadota</taxon>
        <taxon>Gammaproteobacteria</taxon>
        <taxon>Pseudomonadales</taxon>
        <taxon>Pseudomonadaceae</taxon>
        <taxon>Pseudomonas</taxon>
    </lineage>
</organism>
<dbReference type="GO" id="GO:0006508">
    <property type="term" value="P:proteolysis"/>
    <property type="evidence" value="ECO:0007669"/>
    <property type="project" value="InterPro"/>
</dbReference>
<dbReference type="CDD" id="cd00158">
    <property type="entry name" value="RHOD"/>
    <property type="match status" value="1"/>
</dbReference>
<dbReference type="Pfam" id="PF00581">
    <property type="entry name" value="Rhodanese"/>
    <property type="match status" value="1"/>
</dbReference>
<dbReference type="InterPro" id="IPR050767">
    <property type="entry name" value="Sel1_AlgK"/>
</dbReference>
<dbReference type="InterPro" id="IPR043504">
    <property type="entry name" value="Peptidase_S1_PA_chymotrypsin"/>
</dbReference>
<dbReference type="InterPro" id="IPR001254">
    <property type="entry name" value="Trypsin_dom"/>
</dbReference>
<dbReference type="RefSeq" id="WP_070091063.1">
    <property type="nucleotide sequence ID" value="NZ_CP016634.1"/>
</dbReference>
<proteinExistence type="predicted"/>
<dbReference type="SMART" id="SM00671">
    <property type="entry name" value="SEL1"/>
    <property type="match status" value="5"/>
</dbReference>
<evidence type="ECO:0000259" key="1">
    <source>
        <dbReference type="PROSITE" id="PS50206"/>
    </source>
</evidence>
<evidence type="ECO:0000313" key="3">
    <source>
        <dbReference type="EMBL" id="ANY87262.1"/>
    </source>
</evidence>
<dbReference type="Gene3D" id="3.40.250.10">
    <property type="entry name" value="Rhodanese-like domain"/>
    <property type="match status" value="1"/>
</dbReference>
<protein>
    <submittedName>
        <fullName evidence="3">Sel1 repeat protein</fullName>
    </submittedName>
</protein>
<dbReference type="SUPFAM" id="SSF52821">
    <property type="entry name" value="Rhodanese/Cell cycle control phosphatase"/>
    <property type="match status" value="1"/>
</dbReference>
<dbReference type="GO" id="GO:0004252">
    <property type="term" value="F:serine-type endopeptidase activity"/>
    <property type="evidence" value="ECO:0007669"/>
    <property type="project" value="InterPro"/>
</dbReference>
<feature type="domain" description="Peptidase S1" evidence="2">
    <location>
        <begin position="539"/>
        <end position="805"/>
    </location>
</feature>
<dbReference type="PANTHER" id="PTHR11102:SF160">
    <property type="entry name" value="ERAD-ASSOCIATED E3 UBIQUITIN-PROTEIN LIGASE COMPONENT HRD3"/>
    <property type="match status" value="1"/>
</dbReference>
<sequence length="1115" mass="123805">MSATKSRLQHFRPSGVATVFFLLTLWAFFPFAPAYAGLEEGIEAYDADRYSEAFQQLLPLAEQGNATAQRYIGDMYRYGSGTPSDIPQAVQWLKKAATQGDAQAQTDLGLLQTGMSSDSSPKLLEKKQGVKWLETAAQAGDSKAQYALGLIYLGETKDTHIVALDKQRGIEWISRAAQSSDPQYRTKAAMLLRILYSDVGEQSYDFNKALHWLQVQFDLLETRKAAEAGDAMAAKTLAYALSQKGWNPHDVNLQTEILKWYEQAIAGGALEGKAAEDYGCLFIYGNGGVTKDYDKARHWVEIGNQASKLQAAADAGDREAMAKMGDIYATTCLKDSEETFEKARAQAAQWYEKAVAKGDTAKAWELYDFASTPEQEMHWAQIAAGITTADGKPINTRYGGDVLFENLPRRDLPVEFRHAPGASWLSLHPMSVHAKPDASSPVTAEIGRFYQIYARPSPTPGWAALIAVSRGPYPDPFQYLSPSSVKDGKFVPRRGMNRQSFDPYVGYVPLELLGNLDEVPAPLPLSQQGLVPVPAYWAPIGIEENRRFVTDFSQPPYDALVRVAHSFGSCSGAIVLKPTIVVTSGHCFKNDKDDALVIIERGPNQVEKIPARIVRRALSRGNYQDWAVLRLKHAPQSAVTPLNFADSVDWSRVTRFRAVLAGYPGDLLHTASTKALGFDAPSISECVVDVARHDHDKDAFQIGHSCNQWFGASGGPFMVWNPETRRFELLALNTFLAQGFTTADEVLKDLFAEKIFKDQAARVVQPFEMKNTPALLDVKKDAYKSIPGLASVFEAYQNWTSSLFSEKATLSAKMIEVARAEAGLKPAASPYLDDPQRLGFWLYDEVEWSSRLPTTEARANCAQQCDESIVRPHGWTLQLGQKIHWDELAGRDDTLANRRAGWIVVGGDLFYINKDSGTVTGVVRHFLNLKDYGTAFNRQFELWQRYKHLTDEYSDAFVWNEEADSSALPTTQLRRDNFGDDTPRQIPGGTVIKADDLALELGSEHPPVVIASIGGPLGLPGSVDLSYSAKGASYSDAVQQRFEHDLIKLTDNDKSRELVFYCHHSRCWLSYNSALRAIKLGYSNVHWFRGGLNTWAMLGLPMDWVKRLESQTVTQ</sequence>
<dbReference type="InterPro" id="IPR006597">
    <property type="entry name" value="Sel1-like"/>
</dbReference>
<dbReference type="SUPFAM" id="SSF50494">
    <property type="entry name" value="Trypsin-like serine proteases"/>
    <property type="match status" value="1"/>
</dbReference>
<dbReference type="InterPro" id="IPR011990">
    <property type="entry name" value="TPR-like_helical_dom_sf"/>
</dbReference>